<reference evidence="3" key="1">
    <citation type="submission" date="2016-11" db="EMBL/GenBank/DDBJ databases">
        <title>Mesorhizobium oceanicum sp. nov., isolated from deep seawater in South China Sea.</title>
        <authorList>
            <person name="Fu G.-Y."/>
        </authorList>
    </citation>
    <scope>NUCLEOTIDE SEQUENCE [LARGE SCALE GENOMIC DNA]</scope>
    <source>
        <strain evidence="3">B7</strain>
    </source>
</reference>
<dbReference type="RefSeq" id="WP_072607386.1">
    <property type="nucleotide sequence ID" value="NZ_CP018171.1"/>
</dbReference>
<protein>
    <submittedName>
        <fullName evidence="2">GNAT family N-acetyltransferase</fullName>
    </submittedName>
</protein>
<dbReference type="KEGG" id="meso:BSQ44_23015"/>
<dbReference type="OrthoDB" id="213519at2"/>
<dbReference type="InterPro" id="IPR016181">
    <property type="entry name" value="Acyl_CoA_acyltransferase"/>
</dbReference>
<accession>A0A1L3SWW1</accession>
<evidence type="ECO:0000313" key="3">
    <source>
        <dbReference type="Proteomes" id="UP000182840"/>
    </source>
</evidence>
<dbReference type="STRING" id="1670800.BSQ44_23015"/>
<dbReference type="EMBL" id="CP018171">
    <property type="protein sequence ID" value="APH73923.1"/>
    <property type="molecule type" value="Genomic_DNA"/>
</dbReference>
<name>A0A1L3SWW1_9HYPH</name>
<dbReference type="Pfam" id="PF13480">
    <property type="entry name" value="Acetyltransf_6"/>
    <property type="match status" value="1"/>
</dbReference>
<keyword evidence="3" id="KW-1185">Reference proteome</keyword>
<feature type="domain" description="BioF2-like acetyltransferase" evidence="1">
    <location>
        <begin position="226"/>
        <end position="350"/>
    </location>
</feature>
<dbReference type="AlphaFoldDB" id="A0A1L3SWW1"/>
<keyword evidence="2" id="KW-0808">Transferase</keyword>
<gene>
    <name evidence="2" type="ORF">BSQ44_23015</name>
</gene>
<sequence length="427" mass="47581">MAAVPILEEASGSPSGAMIASLAGITTQPAEQAAAELTAAGGAQRRLAIYPASAGFDLVEELDFLCARTIEPNVFFNPRFMAPAMPRLEDREVRLAVIRDGDEQRNRLRFLAPFSVERPPVPLGVRIMRTWSSPFGPLGTPLVDRDDPVGVIDDLLSMLARPHLGLPKVLVVPEIRTAGPVAGLIRTVAMNRDLPVIETMKIERPFLESTLDGEEYLKASLRPHHYREFRRLKRRLAEIGRLEHHVARQPEEIRLATEEFLSLEASGWKGREGTAMVIDRFRAAFAREAIHRLSQQDLCRVHSLVLDGKTIASLIVFIEAGQAYTWKTAYDETYSTYSPGALLTIEMTKSHLEDPNIVATDSCAVPDHPVMSRLWSERREMGTLVIGLTPGSDKLARQAAGQLHLHKETRNFARIVRNRIKGLLSRR</sequence>
<dbReference type="InterPro" id="IPR038740">
    <property type="entry name" value="BioF2-like_GNAT_dom"/>
</dbReference>
<organism evidence="2 3">
    <name type="scientific">Aquibium oceanicum</name>
    <dbReference type="NCBI Taxonomy" id="1670800"/>
    <lineage>
        <taxon>Bacteria</taxon>
        <taxon>Pseudomonadati</taxon>
        <taxon>Pseudomonadota</taxon>
        <taxon>Alphaproteobacteria</taxon>
        <taxon>Hyphomicrobiales</taxon>
        <taxon>Phyllobacteriaceae</taxon>
        <taxon>Aquibium</taxon>
    </lineage>
</organism>
<evidence type="ECO:0000259" key="1">
    <source>
        <dbReference type="Pfam" id="PF13480"/>
    </source>
</evidence>
<dbReference type="Proteomes" id="UP000182840">
    <property type="component" value="Chromosome"/>
</dbReference>
<dbReference type="GO" id="GO:0016740">
    <property type="term" value="F:transferase activity"/>
    <property type="evidence" value="ECO:0007669"/>
    <property type="project" value="UniProtKB-KW"/>
</dbReference>
<proteinExistence type="predicted"/>
<evidence type="ECO:0000313" key="2">
    <source>
        <dbReference type="EMBL" id="APH73923.1"/>
    </source>
</evidence>
<dbReference type="SUPFAM" id="SSF55729">
    <property type="entry name" value="Acyl-CoA N-acyltransferases (Nat)"/>
    <property type="match status" value="1"/>
</dbReference>